<evidence type="ECO:0000313" key="1">
    <source>
        <dbReference type="EMBL" id="SJZ46716.1"/>
    </source>
</evidence>
<evidence type="ECO:0000313" key="2">
    <source>
        <dbReference type="Proteomes" id="UP000190657"/>
    </source>
</evidence>
<name>A0A1T4KWD1_9FIRM</name>
<dbReference type="EMBL" id="FUWW01000005">
    <property type="protein sequence ID" value="SJZ46716.1"/>
    <property type="molecule type" value="Genomic_DNA"/>
</dbReference>
<dbReference type="RefSeq" id="WP_078768141.1">
    <property type="nucleotide sequence ID" value="NZ_FUWW01000005.1"/>
</dbReference>
<protein>
    <submittedName>
        <fullName evidence="1">Uncharacterized protein</fullName>
    </submittedName>
</protein>
<sequence>MAEEIIKNNKKRKSIKIIFLAIILLTLANLFAYPVVVAQAKIYLSLKYKESPTKFELVDHNQSYVRSKEYEVFFMKPKWVDFSFEYKYNDRLFFVNRDKGRFYDDYQLEDIENWSTEWLQKNIDKRIVGIPLDSYELIRFQKSYKNNVLTKNEIKTFLYDYFSGNLGINNFALFYDESIKRNDYSKQENECDIIDNSIRKELKIIGIKNDRLSSFYLYKNLKHNRNKYVYSVWDTFYLQK</sequence>
<proteinExistence type="predicted"/>
<reference evidence="2" key="1">
    <citation type="submission" date="2017-02" db="EMBL/GenBank/DDBJ databases">
        <authorList>
            <person name="Varghese N."/>
            <person name="Submissions S."/>
        </authorList>
    </citation>
    <scope>NUCLEOTIDE SEQUENCE [LARGE SCALE GENOMIC DNA]</scope>
    <source>
        <strain evidence="2">ATCC 51222</strain>
    </source>
</reference>
<organism evidence="1 2">
    <name type="scientific">Eubacterium coprostanoligenes</name>
    <dbReference type="NCBI Taxonomy" id="290054"/>
    <lineage>
        <taxon>Bacteria</taxon>
        <taxon>Bacillati</taxon>
        <taxon>Bacillota</taxon>
        <taxon>Clostridia</taxon>
        <taxon>Eubacteriales</taxon>
        <taxon>Eubacteriaceae</taxon>
        <taxon>Eubacterium</taxon>
    </lineage>
</organism>
<accession>A0A1T4KWD1</accession>
<gene>
    <name evidence="1" type="ORF">SAMN02745114_00648</name>
</gene>
<dbReference type="STRING" id="290054.SAMN02745114_00648"/>
<dbReference type="Proteomes" id="UP000190657">
    <property type="component" value="Unassembled WGS sequence"/>
</dbReference>
<dbReference type="AlphaFoldDB" id="A0A1T4KWD1"/>
<keyword evidence="2" id="KW-1185">Reference proteome</keyword>